<proteinExistence type="predicted"/>
<dbReference type="InterPro" id="IPR011614">
    <property type="entry name" value="Catalase_core"/>
</dbReference>
<accession>A0A090MDC1</accession>
<dbReference type="InterPro" id="IPR020835">
    <property type="entry name" value="Catalase_sf"/>
</dbReference>
<evidence type="ECO:0000256" key="6">
    <source>
        <dbReference type="ARBA" id="ARBA00023324"/>
    </source>
</evidence>
<sequence>MFAYPDAQRYRLGSNYFQLPSNRSIATVYAPYVRDGITTTKNYGGDPNYVRSTLSPGVTTQSITQITHHERIAANALLGLNEIPVDDEDFVQPRDLWRRVFDDAEKEKFVGNVVGSLAGTPTPLREAVVAMFSKVDSEIGQQMIAKIKENTTHL</sequence>
<dbReference type="PANTHER" id="PTHR11465:SF26">
    <property type="entry name" value="CATALASE 2"/>
    <property type="match status" value="1"/>
</dbReference>
<dbReference type="Pfam" id="PF06628">
    <property type="entry name" value="Catalase-rel"/>
    <property type="match status" value="1"/>
</dbReference>
<dbReference type="InterPro" id="IPR010582">
    <property type="entry name" value="Catalase_immune_responsive"/>
</dbReference>
<evidence type="ECO:0000313" key="9">
    <source>
        <dbReference type="EMBL" id="CEG05104.1"/>
    </source>
</evidence>
<evidence type="ECO:0000256" key="4">
    <source>
        <dbReference type="ARBA" id="ARBA00023002"/>
    </source>
</evidence>
<dbReference type="Pfam" id="PF00199">
    <property type="entry name" value="Catalase"/>
    <property type="match status" value="1"/>
</dbReference>
<feature type="domain" description="Catalase core" evidence="7">
    <location>
        <begin position="1"/>
        <end position="54"/>
    </location>
</feature>
<keyword evidence="5" id="KW-0408">Iron</keyword>
<keyword evidence="4" id="KW-0560">Oxidoreductase</keyword>
<dbReference type="GO" id="GO:0005777">
    <property type="term" value="C:peroxisome"/>
    <property type="evidence" value="ECO:0007669"/>
    <property type="project" value="TreeGrafter"/>
</dbReference>
<dbReference type="GO" id="GO:0004096">
    <property type="term" value="F:catalase activity"/>
    <property type="evidence" value="ECO:0007669"/>
    <property type="project" value="UniProtKB-EC"/>
</dbReference>
<evidence type="ECO:0000256" key="3">
    <source>
        <dbReference type="ARBA" id="ARBA00022723"/>
    </source>
</evidence>
<evidence type="ECO:0000256" key="1">
    <source>
        <dbReference type="ARBA" id="ARBA00022559"/>
    </source>
</evidence>
<dbReference type="EMBL" id="HG319773">
    <property type="protein sequence ID" value="CEG05879.1"/>
    <property type="molecule type" value="Genomic_DNA"/>
</dbReference>
<dbReference type="PROSITE" id="PS51402">
    <property type="entry name" value="CATALASE_3"/>
    <property type="match status" value="1"/>
</dbReference>
<evidence type="ECO:0000259" key="7">
    <source>
        <dbReference type="Pfam" id="PF00199"/>
    </source>
</evidence>
<evidence type="ECO:0000256" key="5">
    <source>
        <dbReference type="ARBA" id="ARBA00023004"/>
    </source>
</evidence>
<keyword evidence="1" id="KW-0575">Peroxidase</keyword>
<dbReference type="EMBL" id="CBMI010002948">
    <property type="protein sequence ID" value="CEG05104.1"/>
    <property type="molecule type" value="Genomic_DNA"/>
</dbReference>
<dbReference type="GO" id="GO:0042744">
    <property type="term" value="P:hydrogen peroxide catabolic process"/>
    <property type="evidence" value="ECO:0007669"/>
    <property type="project" value="UniProtKB-KW"/>
</dbReference>
<feature type="domain" description="Catalase immune-responsive" evidence="8">
    <location>
        <begin position="87"/>
        <end position="143"/>
    </location>
</feature>
<name>A0A090MDC1_9HYPO</name>
<keyword evidence="6" id="KW-0376">Hydrogen peroxide</keyword>
<dbReference type="GO" id="GO:0020037">
    <property type="term" value="F:heme binding"/>
    <property type="evidence" value="ECO:0007669"/>
    <property type="project" value="InterPro"/>
</dbReference>
<dbReference type="GO" id="GO:0005739">
    <property type="term" value="C:mitochondrion"/>
    <property type="evidence" value="ECO:0007669"/>
    <property type="project" value="TreeGrafter"/>
</dbReference>
<reference evidence="9" key="1">
    <citation type="submission" date="2013-05" db="EMBL/GenBank/DDBJ databases">
        <title>Draft genome sequences of six wheat associated Fusarium spp. isolates.</title>
        <authorList>
            <person name="Moolhuijzen P.M."/>
            <person name="Manners J.M."/>
            <person name="Wilcox S."/>
            <person name="Bellgard M.I."/>
            <person name="Gardiner D.M."/>
        </authorList>
    </citation>
    <scope>NUCLEOTIDE SEQUENCE</scope>
    <source>
        <strain evidence="9">CS3069</strain>
    </source>
</reference>
<keyword evidence="2" id="KW-0349">Heme</keyword>
<dbReference type="GO" id="GO:0042542">
    <property type="term" value="P:response to hydrogen peroxide"/>
    <property type="evidence" value="ECO:0007669"/>
    <property type="project" value="TreeGrafter"/>
</dbReference>
<dbReference type="GO" id="GO:0046872">
    <property type="term" value="F:metal ion binding"/>
    <property type="evidence" value="ECO:0007669"/>
    <property type="project" value="UniProtKB-KW"/>
</dbReference>
<evidence type="ECO:0000256" key="2">
    <source>
        <dbReference type="ARBA" id="ARBA00022617"/>
    </source>
</evidence>
<dbReference type="AlphaFoldDB" id="A0A090MDC1"/>
<dbReference type="SUPFAM" id="SSF56634">
    <property type="entry name" value="Heme-dependent catalase-like"/>
    <property type="match status" value="1"/>
</dbReference>
<organism evidence="9">
    <name type="scientific">Fusarium clavum</name>
    <dbReference type="NCBI Taxonomy" id="2594811"/>
    <lineage>
        <taxon>Eukaryota</taxon>
        <taxon>Fungi</taxon>
        <taxon>Dikarya</taxon>
        <taxon>Ascomycota</taxon>
        <taxon>Pezizomycotina</taxon>
        <taxon>Sordariomycetes</taxon>
        <taxon>Hypocreomycetidae</taxon>
        <taxon>Hypocreales</taxon>
        <taxon>Nectriaceae</taxon>
        <taxon>Fusarium</taxon>
        <taxon>Fusarium incarnatum-equiseti species complex</taxon>
    </lineage>
</organism>
<evidence type="ECO:0000259" key="8">
    <source>
        <dbReference type="Pfam" id="PF06628"/>
    </source>
</evidence>
<gene>
    <name evidence="9" type="ORF">BN850_0094190</name>
</gene>
<keyword evidence="3" id="KW-0479">Metal-binding</keyword>
<dbReference type="Gene3D" id="2.40.180.10">
    <property type="entry name" value="Catalase core domain"/>
    <property type="match status" value="1"/>
</dbReference>
<dbReference type="PANTHER" id="PTHR11465">
    <property type="entry name" value="CATALASE"/>
    <property type="match status" value="1"/>
</dbReference>
<dbReference type="InterPro" id="IPR018028">
    <property type="entry name" value="Catalase"/>
</dbReference>
<protein>
    <submittedName>
        <fullName evidence="9">WGS project CBMI000000000 data, contig CS3069_c002950</fullName>
    </submittedName>
</protein>